<accession>A0A0C2DHX6</accession>
<comment type="caution">
    <text evidence="1">The sequence shown here is derived from an EMBL/GenBank/DDBJ whole genome shotgun (WGS) entry which is preliminary data.</text>
</comment>
<evidence type="ECO:0000313" key="1">
    <source>
        <dbReference type="EMBL" id="KIG19277.1"/>
    </source>
</evidence>
<protein>
    <submittedName>
        <fullName evidence="1">Uncharacterized protein</fullName>
    </submittedName>
</protein>
<evidence type="ECO:0000313" key="2">
    <source>
        <dbReference type="Proteomes" id="UP000031599"/>
    </source>
</evidence>
<gene>
    <name evidence="1" type="ORF">DB30_03833</name>
</gene>
<dbReference type="AlphaFoldDB" id="A0A0C2DHX6"/>
<sequence>MTIVMKSFSSMVPRVQIVTRDKDALHHGLRETWRIYF</sequence>
<dbReference type="EMBL" id="JMCC02000003">
    <property type="protein sequence ID" value="KIG19277.1"/>
    <property type="molecule type" value="Genomic_DNA"/>
</dbReference>
<name>A0A0C2DHX6_9BACT</name>
<proteinExistence type="predicted"/>
<organism evidence="1 2">
    <name type="scientific">Enhygromyxa salina</name>
    <dbReference type="NCBI Taxonomy" id="215803"/>
    <lineage>
        <taxon>Bacteria</taxon>
        <taxon>Pseudomonadati</taxon>
        <taxon>Myxococcota</taxon>
        <taxon>Polyangia</taxon>
        <taxon>Nannocystales</taxon>
        <taxon>Nannocystaceae</taxon>
        <taxon>Enhygromyxa</taxon>
    </lineage>
</organism>
<reference evidence="1 2" key="1">
    <citation type="submission" date="2014-12" db="EMBL/GenBank/DDBJ databases">
        <title>Genome assembly of Enhygromyxa salina DSM 15201.</title>
        <authorList>
            <person name="Sharma G."/>
            <person name="Subramanian S."/>
        </authorList>
    </citation>
    <scope>NUCLEOTIDE SEQUENCE [LARGE SCALE GENOMIC DNA]</scope>
    <source>
        <strain evidence="1 2">DSM 15201</strain>
    </source>
</reference>
<dbReference type="Proteomes" id="UP000031599">
    <property type="component" value="Unassembled WGS sequence"/>
</dbReference>